<protein>
    <submittedName>
        <fullName evidence="1">Uncharacterized protein</fullName>
    </submittedName>
</protein>
<reference evidence="1 2" key="1">
    <citation type="submission" date="2016-10" db="EMBL/GenBank/DDBJ databases">
        <authorList>
            <person name="de Groot N.N."/>
        </authorList>
    </citation>
    <scope>NUCLEOTIDE SEQUENCE [LARGE SCALE GENOMIC DNA]</scope>
    <source>
        <strain evidence="1 2">DSM 25927</strain>
    </source>
</reference>
<dbReference type="STRING" id="489703.SAMN04488038_1144"/>
<proteinExistence type="predicted"/>
<accession>A0A1H9KRQ1</accession>
<organism evidence="1 2">
    <name type="scientific">Solimonas aquatica</name>
    <dbReference type="NCBI Taxonomy" id="489703"/>
    <lineage>
        <taxon>Bacteria</taxon>
        <taxon>Pseudomonadati</taxon>
        <taxon>Pseudomonadota</taxon>
        <taxon>Gammaproteobacteria</taxon>
        <taxon>Nevskiales</taxon>
        <taxon>Nevskiaceae</taxon>
        <taxon>Solimonas</taxon>
    </lineage>
</organism>
<dbReference type="Proteomes" id="UP000199233">
    <property type="component" value="Unassembled WGS sequence"/>
</dbReference>
<gene>
    <name evidence="1" type="ORF">SAMN04488038_1144</name>
</gene>
<evidence type="ECO:0000313" key="1">
    <source>
        <dbReference type="EMBL" id="SER01523.1"/>
    </source>
</evidence>
<keyword evidence="2" id="KW-1185">Reference proteome</keyword>
<evidence type="ECO:0000313" key="2">
    <source>
        <dbReference type="Proteomes" id="UP000199233"/>
    </source>
</evidence>
<dbReference type="EMBL" id="FOFS01000014">
    <property type="protein sequence ID" value="SER01523.1"/>
    <property type="molecule type" value="Genomic_DNA"/>
</dbReference>
<dbReference type="AlphaFoldDB" id="A0A1H9KRQ1"/>
<dbReference type="RefSeq" id="WP_143068986.1">
    <property type="nucleotide sequence ID" value="NZ_FOFS01000014.1"/>
</dbReference>
<sequence length="116" mass="13230">MDAATLPAYGSHDELSTRLEDVETVLFNSLLLPAEAGVCGARAVFISRDGAGQHWLRVCEGGDERWMRWVDQRRLRMQFGRAYAQALAQAWIHRWEQSGWKLEWSLQTETPEALVA</sequence>
<dbReference type="OrthoDB" id="7062648at2"/>
<name>A0A1H9KRQ1_9GAMM</name>